<dbReference type="EMBL" id="CAJVQA010001507">
    <property type="protein sequence ID" value="CAG8516839.1"/>
    <property type="molecule type" value="Genomic_DNA"/>
</dbReference>
<evidence type="ECO:0000313" key="2">
    <source>
        <dbReference type="EMBL" id="CAG8516839.1"/>
    </source>
</evidence>
<dbReference type="AlphaFoldDB" id="A0A9N9A3Y9"/>
<evidence type="ECO:0000256" key="1">
    <source>
        <dbReference type="SAM" id="Coils"/>
    </source>
</evidence>
<sequence>MDINTLINFEPDDELFSDSIIKDLSSEDNVSISDFQNEIDVFEESINKYDNHLSTSQMNQEIYMITEQLRVKEIIHTVLSMEYPPISEDRIAIIYNIETWNSFEAYKLGKPCGGGDAIIYCSFLEISVKRSYYTCQGIKVCENLDPNIKNKFHSEVDMDNDLVQKYLALHNTDLVCPFNNENCNGNLVVKKLSKLNQNSNEVWFIGCSRWKSKESHLFHRLKDEIDSYLLKKLLDEELNLQSSEDNLCNIIFSSNSRRKLCGFLHKNSDNSFQEGKIIKMNCGVKFHKIIPFDLKKTPYIILVCKGIHSHPPPPPQEVPLDIMNKLKTLIKSSSEQFVDITVRKLISNNLIKAVFGKDYLSEVHASLNNMDKLRRLVAKVQKSKHPYGQGILGLTYNIWSAAFGNRHIMVIFQGDINEFEINCYDKNYKITLTYARVFTNIMNTNAYEQMFQAFFNWIYNLTNENPKFYHIHKEGWKCIIGDLDQAQAKGLGIALNKLEKSLNWEEHLLHIFKIKSKGKSKQVTILPTEEKKVKKQNIEIDLTEDSSSKFVNEKEYELALKERELAIREKELQLERESLELAKLRRELSLNKLND</sequence>
<protein>
    <submittedName>
        <fullName evidence="2">13496_t:CDS:1</fullName>
    </submittedName>
</protein>
<reference evidence="2" key="1">
    <citation type="submission" date="2021-06" db="EMBL/GenBank/DDBJ databases">
        <authorList>
            <person name="Kallberg Y."/>
            <person name="Tangrot J."/>
            <person name="Rosling A."/>
        </authorList>
    </citation>
    <scope>NUCLEOTIDE SEQUENCE</scope>
    <source>
        <strain evidence="2">FL966</strain>
    </source>
</reference>
<keyword evidence="1" id="KW-0175">Coiled coil</keyword>
<proteinExistence type="predicted"/>
<dbReference type="OrthoDB" id="2401552at2759"/>
<organism evidence="2 3">
    <name type="scientific">Cetraspora pellucida</name>
    <dbReference type="NCBI Taxonomy" id="1433469"/>
    <lineage>
        <taxon>Eukaryota</taxon>
        <taxon>Fungi</taxon>
        <taxon>Fungi incertae sedis</taxon>
        <taxon>Mucoromycota</taxon>
        <taxon>Glomeromycotina</taxon>
        <taxon>Glomeromycetes</taxon>
        <taxon>Diversisporales</taxon>
        <taxon>Gigasporaceae</taxon>
        <taxon>Cetraspora</taxon>
    </lineage>
</organism>
<gene>
    <name evidence="2" type="ORF">CPELLU_LOCUS3190</name>
</gene>
<accession>A0A9N9A3Y9</accession>
<dbReference type="Proteomes" id="UP000789759">
    <property type="component" value="Unassembled WGS sequence"/>
</dbReference>
<comment type="caution">
    <text evidence="2">The sequence shown here is derived from an EMBL/GenBank/DDBJ whole genome shotgun (WGS) entry which is preliminary data.</text>
</comment>
<name>A0A9N9A3Y9_9GLOM</name>
<evidence type="ECO:0000313" key="3">
    <source>
        <dbReference type="Proteomes" id="UP000789759"/>
    </source>
</evidence>
<feature type="coiled-coil region" evidence="1">
    <location>
        <begin position="560"/>
        <end position="587"/>
    </location>
</feature>
<keyword evidence="3" id="KW-1185">Reference proteome</keyword>